<organism evidence="1 2">
    <name type="scientific">Populus deltoides</name>
    <name type="common">Eastern poplar</name>
    <name type="synonym">Eastern cottonwood</name>
    <dbReference type="NCBI Taxonomy" id="3696"/>
    <lineage>
        <taxon>Eukaryota</taxon>
        <taxon>Viridiplantae</taxon>
        <taxon>Streptophyta</taxon>
        <taxon>Embryophyta</taxon>
        <taxon>Tracheophyta</taxon>
        <taxon>Spermatophyta</taxon>
        <taxon>Magnoliopsida</taxon>
        <taxon>eudicotyledons</taxon>
        <taxon>Gunneridae</taxon>
        <taxon>Pentapetalae</taxon>
        <taxon>rosids</taxon>
        <taxon>fabids</taxon>
        <taxon>Malpighiales</taxon>
        <taxon>Salicaceae</taxon>
        <taxon>Saliceae</taxon>
        <taxon>Populus</taxon>
    </lineage>
</organism>
<evidence type="ECO:0000313" key="2">
    <source>
        <dbReference type="Proteomes" id="UP000807159"/>
    </source>
</evidence>
<accession>A0A8T2YXW1</accession>
<reference evidence="1" key="1">
    <citation type="journal article" date="2021" name="J. Hered.">
        <title>Genome Assembly of Salicaceae Populus deltoides (Eastern Cottonwood) I-69 Based on Nanopore Sequencing and Hi-C Technologies.</title>
        <authorList>
            <person name="Bai S."/>
            <person name="Wu H."/>
            <person name="Zhang J."/>
            <person name="Pan Z."/>
            <person name="Zhao W."/>
            <person name="Li Z."/>
            <person name="Tong C."/>
        </authorList>
    </citation>
    <scope>NUCLEOTIDE SEQUENCE</scope>
    <source>
        <tissue evidence="1">Leaf</tissue>
    </source>
</reference>
<evidence type="ECO:0000313" key="1">
    <source>
        <dbReference type="EMBL" id="KAH8509985.1"/>
    </source>
</evidence>
<name>A0A8T2YXW1_POPDE</name>
<sequence length="111" mass="12508">MLDWIKITQGALNHAVLLGWLEGFAYHIGKCSRTELAVRGIYMLGMLKIRSSYGVFMLAYDLLKRKVRGVKSLISLAIVTLIKGTKNDDSNIHAHLSRPFDRFFIGHQSSS</sequence>
<dbReference type="EMBL" id="JACEGQ020000004">
    <property type="protein sequence ID" value="KAH8509985.1"/>
    <property type="molecule type" value="Genomic_DNA"/>
</dbReference>
<dbReference type="Proteomes" id="UP000807159">
    <property type="component" value="Chromosome 4"/>
</dbReference>
<keyword evidence="2" id="KW-1185">Reference proteome</keyword>
<proteinExistence type="predicted"/>
<gene>
    <name evidence="1" type="ORF">H0E87_007772</name>
</gene>
<comment type="caution">
    <text evidence="1">The sequence shown here is derived from an EMBL/GenBank/DDBJ whole genome shotgun (WGS) entry which is preliminary data.</text>
</comment>
<dbReference type="AlphaFoldDB" id="A0A8T2YXW1"/>
<protein>
    <submittedName>
        <fullName evidence="1">Uncharacterized protein</fullName>
    </submittedName>
</protein>